<reference evidence="1" key="1">
    <citation type="thesis" date="2021" institute="BYU ScholarsArchive" country="Provo, UT, USA">
        <title>Applications of and Algorithms for Genome Assembly and Genomic Analyses with an Emphasis on Marine Teleosts.</title>
        <authorList>
            <person name="Pickett B.D."/>
        </authorList>
    </citation>
    <scope>NUCLEOTIDE SEQUENCE</scope>
    <source>
        <strain evidence="1">HI-2016</strain>
    </source>
</reference>
<accession>A0A8T2MUL1</accession>
<name>A0A8T2MUL1_9TELE</name>
<proteinExistence type="predicted"/>
<gene>
    <name evidence="1" type="ORF">JZ751_016959</name>
</gene>
<protein>
    <submittedName>
        <fullName evidence="1">Uncharacterized protein</fullName>
    </submittedName>
</protein>
<dbReference type="EMBL" id="JAFBMS010000287">
    <property type="protein sequence ID" value="KAG9331805.1"/>
    <property type="molecule type" value="Genomic_DNA"/>
</dbReference>
<organism evidence="1 2">
    <name type="scientific">Albula glossodonta</name>
    <name type="common">roundjaw bonefish</name>
    <dbReference type="NCBI Taxonomy" id="121402"/>
    <lineage>
        <taxon>Eukaryota</taxon>
        <taxon>Metazoa</taxon>
        <taxon>Chordata</taxon>
        <taxon>Craniata</taxon>
        <taxon>Vertebrata</taxon>
        <taxon>Euteleostomi</taxon>
        <taxon>Actinopterygii</taxon>
        <taxon>Neopterygii</taxon>
        <taxon>Teleostei</taxon>
        <taxon>Albuliformes</taxon>
        <taxon>Albulidae</taxon>
        <taxon>Albula</taxon>
    </lineage>
</organism>
<keyword evidence="2" id="KW-1185">Reference proteome</keyword>
<dbReference type="Proteomes" id="UP000824540">
    <property type="component" value="Unassembled WGS sequence"/>
</dbReference>
<sequence>MQERERGEDMQQRAQAGFEPGLLRVGHHSFTAELKATVSRWTFEQGCLGLLYTVYIDSLSFALETLVASLLTCLVPRAGGSQGVPIRLPEPQPGSPGVNLTLGFVTPKTVPCRGLINQPDGSPASPLCAATEKTQPTKLFSLGAGDRQLIQTPLNDNLPVTGKSVALLFQQLGRSPSPLLVSPHFSPHSHTISQQCLPTHTRSCGSYSMGFGLHGVRPPWGSASMGFGPHGVRPPWGSAPMGFGLHGVRPPWGLASIGFGLHWVWPP</sequence>
<dbReference type="OrthoDB" id="74314at2759"/>
<evidence type="ECO:0000313" key="1">
    <source>
        <dbReference type="EMBL" id="KAG9331805.1"/>
    </source>
</evidence>
<evidence type="ECO:0000313" key="2">
    <source>
        <dbReference type="Proteomes" id="UP000824540"/>
    </source>
</evidence>
<comment type="caution">
    <text evidence="1">The sequence shown here is derived from an EMBL/GenBank/DDBJ whole genome shotgun (WGS) entry which is preliminary data.</text>
</comment>
<dbReference type="AlphaFoldDB" id="A0A8T2MUL1"/>